<feature type="compositionally biased region" description="Basic and acidic residues" evidence="1">
    <location>
        <begin position="965"/>
        <end position="983"/>
    </location>
</feature>
<feature type="compositionally biased region" description="Basic and acidic residues" evidence="1">
    <location>
        <begin position="915"/>
        <end position="939"/>
    </location>
</feature>
<feature type="compositionally biased region" description="Polar residues" evidence="1">
    <location>
        <begin position="60"/>
        <end position="76"/>
    </location>
</feature>
<protein>
    <submittedName>
        <fullName evidence="2">Uncharacterized protein</fullName>
    </submittedName>
</protein>
<feature type="compositionally biased region" description="Acidic residues" evidence="1">
    <location>
        <begin position="142"/>
        <end position="157"/>
    </location>
</feature>
<feature type="compositionally biased region" description="Basic and acidic residues" evidence="1">
    <location>
        <begin position="687"/>
        <end position="710"/>
    </location>
</feature>
<reference evidence="2" key="1">
    <citation type="submission" date="2014-12" db="EMBL/GenBank/DDBJ databases">
        <title>Insight into the proteome of Arion vulgaris.</title>
        <authorList>
            <person name="Aradska J."/>
            <person name="Bulat T."/>
            <person name="Smidak R."/>
            <person name="Sarate P."/>
            <person name="Gangsoo J."/>
            <person name="Sialana F."/>
            <person name="Bilban M."/>
            <person name="Lubec G."/>
        </authorList>
    </citation>
    <scope>NUCLEOTIDE SEQUENCE</scope>
    <source>
        <tissue evidence="2">Skin</tissue>
    </source>
</reference>
<gene>
    <name evidence="2" type="primary">ORF126221</name>
</gene>
<feature type="region of interest" description="Disordered" evidence="1">
    <location>
        <begin position="128"/>
        <end position="185"/>
    </location>
</feature>
<feature type="compositionally biased region" description="Basic and acidic residues" evidence="1">
    <location>
        <begin position="516"/>
        <end position="532"/>
    </location>
</feature>
<accession>A0A0B7ANK5</accession>
<feature type="compositionally biased region" description="Basic and acidic residues" evidence="1">
    <location>
        <begin position="327"/>
        <end position="343"/>
    </location>
</feature>
<feature type="compositionally biased region" description="Acidic residues" evidence="1">
    <location>
        <begin position="392"/>
        <end position="402"/>
    </location>
</feature>
<feature type="compositionally biased region" description="Basic and acidic residues" evidence="1">
    <location>
        <begin position="349"/>
        <end position="371"/>
    </location>
</feature>
<dbReference type="EMBL" id="HACG01034605">
    <property type="protein sequence ID" value="CEK81470.1"/>
    <property type="molecule type" value="Transcribed_RNA"/>
</dbReference>
<evidence type="ECO:0000256" key="1">
    <source>
        <dbReference type="SAM" id="MobiDB-lite"/>
    </source>
</evidence>
<sequence>MSVSQFDDLLEEFAPSTTTVTKTGSIGALNDDFDPFGPPAGATDTTDLLNISPDVPIRNGDTSNGLDLDFGTSTSPEFAEQHNDMSIAITPTEPLFELDSEPANPPYHLPEEADTIQSTDPLYEFNEETATSPKANNALYDFDNDEPAEEPTEEPREEGDLIHEFSKQQNDDTDFVQNSHPQYDDTNLLDDFEVVQREEAVNHKYDPVTLNDEPEEIDTEIVEDYTAQDDVEEGNVGDEPAPQEEIPFYPSIPDVEITESPAQNFDEEDDIVVGEIEQEPPTDVEVRDEVEEDEVAAAVGGDVAEEVESENIPSTYSEQDSLISDTFSHERREKDLEHYCMDREESDLMEEHESVHEPPMDSLKLREERSRSPSRSIGPETPEDRERREPSETPETDTTEEVDSLRTRDDRSHAPSRSLEPEEAPKGDNVVDDVQALSRSAHAEHRYSDSERAQAHEEQVSDQWARDGNLRSPDSDRHTGKQETTHHSEPTQAVQSHTDTQQDEEDEEEGVYENQPTKRGDVVREADTDRTADLPTTGTAHNLREKFLLAQQEAAAPTRSKREITPPVHGTGGEYVSEPRGYVERYEGKAESGVFESQPVVKSDVITSSSQVEEAKVESGFTKSTAAKFKELQNKSSSPSGKRELSPDRSGRVEFVSEPRGHVEQYEGKSESGVFESEPVVNPDVVRSGEEVKEKLPERGTARSMADKFRQISSDTSTPTGARGKREITPDNTGRVEYVSEPRGHHTEDYDVRVDAGVFENQPQRNADVITSDSVADEVVPERGYARNVAAKFKELETNVKSPPLSPGRRKEFTPPREDERFHQAGVLESTPDFKSDVIHSGDLLEEALPERGTAKNIAQRFRQLETDSKTPGSFKGKKEFTPPPGDSGVYENQPKQFHADYNKPAESGIIENQPLKRDDVVRGDEPPKYEVELPERGAAKNLVSKWKQLESEGSKVKSPGSAGRPKEFTPPRDEPRIAEQRKSPRTPLSPSGNDQLDNGSVHPSDLPGQYQPQNEPAVFESNPQQRTDVLKEGDTDWTEGMPKKDTAKKMLAKFQKFRPKPISNHRDQSLVRTPSVANMKVMMQYILPSTNFKRRWVAARA</sequence>
<feature type="region of interest" description="Disordered" evidence="1">
    <location>
        <begin position="297"/>
        <end position="749"/>
    </location>
</feature>
<feature type="compositionally biased region" description="Polar residues" evidence="1">
    <location>
        <begin position="311"/>
        <end position="326"/>
    </location>
</feature>
<name>A0A0B7ANK5_9EUPU</name>
<feature type="compositionally biased region" description="Basic and acidic residues" evidence="1">
    <location>
        <begin position="158"/>
        <end position="170"/>
    </location>
</feature>
<feature type="region of interest" description="Disordered" evidence="1">
    <location>
        <begin position="798"/>
        <end position="1047"/>
    </location>
</feature>
<dbReference type="AlphaFoldDB" id="A0A0B7ANK5"/>
<feature type="compositionally biased region" description="Polar residues" evidence="1">
    <location>
        <begin position="711"/>
        <end position="720"/>
    </location>
</feature>
<evidence type="ECO:0000313" key="2">
    <source>
        <dbReference type="EMBL" id="CEK81470.1"/>
    </source>
</evidence>
<feature type="compositionally biased region" description="Basic and acidic residues" evidence="1">
    <location>
        <begin position="581"/>
        <end position="590"/>
    </location>
</feature>
<feature type="compositionally biased region" description="Basic and acidic residues" evidence="1">
    <location>
        <begin position="382"/>
        <end position="391"/>
    </location>
</feature>
<proteinExistence type="predicted"/>
<organism evidence="2">
    <name type="scientific">Arion vulgaris</name>
    <dbReference type="NCBI Taxonomy" id="1028688"/>
    <lineage>
        <taxon>Eukaryota</taxon>
        <taxon>Metazoa</taxon>
        <taxon>Spiralia</taxon>
        <taxon>Lophotrochozoa</taxon>
        <taxon>Mollusca</taxon>
        <taxon>Gastropoda</taxon>
        <taxon>Heterobranchia</taxon>
        <taxon>Euthyneura</taxon>
        <taxon>Panpulmonata</taxon>
        <taxon>Eupulmonata</taxon>
        <taxon>Stylommatophora</taxon>
        <taxon>Helicina</taxon>
        <taxon>Arionoidea</taxon>
        <taxon>Arionidae</taxon>
        <taxon>Arion</taxon>
    </lineage>
</organism>
<feature type="compositionally biased region" description="Acidic residues" evidence="1">
    <location>
        <begin position="501"/>
        <end position="511"/>
    </location>
</feature>
<feature type="region of interest" description="Disordered" evidence="1">
    <location>
        <begin position="23"/>
        <end position="77"/>
    </location>
</feature>
<feature type="compositionally biased region" description="Polar residues" evidence="1">
    <location>
        <begin position="175"/>
        <end position="185"/>
    </location>
</feature>
<feature type="compositionally biased region" description="Basic and acidic residues" evidence="1">
    <location>
        <begin position="403"/>
        <end position="426"/>
    </location>
</feature>
<feature type="compositionally biased region" description="Basic and acidic residues" evidence="1">
    <location>
        <begin position="809"/>
        <end position="823"/>
    </location>
</feature>
<feature type="compositionally biased region" description="Basic and acidic residues" evidence="1">
    <location>
        <begin position="738"/>
        <end position="749"/>
    </location>
</feature>
<feature type="compositionally biased region" description="Polar residues" evidence="1">
    <location>
        <begin position="987"/>
        <end position="999"/>
    </location>
</feature>
<feature type="compositionally biased region" description="Basic and acidic residues" evidence="1">
    <location>
        <begin position="641"/>
        <end position="670"/>
    </location>
</feature>
<feature type="compositionally biased region" description="Basic and acidic residues" evidence="1">
    <location>
        <begin position="441"/>
        <end position="489"/>
    </location>
</feature>